<dbReference type="Proteomes" id="UP000006546">
    <property type="component" value="Chromosome"/>
</dbReference>
<evidence type="ECO:0000256" key="1">
    <source>
        <dbReference type="SAM" id="SignalP"/>
    </source>
</evidence>
<keyword evidence="1" id="KW-0732">Signal</keyword>
<name>F4LK83_TREBD</name>
<proteinExistence type="predicted"/>
<dbReference type="EMBL" id="CP002696">
    <property type="protein sequence ID" value="AEE15472.1"/>
    <property type="molecule type" value="Genomic_DNA"/>
</dbReference>
<sequence>MSGNEKRLIVPVLLLLCALASAAEYTIERKGDDGTTVSTDIAVTVHLMNYEIEWASKSDPSNHTTYTAGSKNKSGGWKILKDKDGLLIWEIASASETETLAAIEKKAGNGTIETKDGSAPIIGKAGYTAEKTSGSGQIIRNEVTVPIPADPGCIVVIQVYGQDGTHTVLLERTPSYWNARKAFTN</sequence>
<evidence type="ECO:0000313" key="3">
    <source>
        <dbReference type="Proteomes" id="UP000006546"/>
    </source>
</evidence>
<dbReference type="KEGG" id="tbe:Trebr_0012"/>
<dbReference type="HOGENOM" id="CLU_1460691_0_0_12"/>
<accession>F4LK83</accession>
<feature type="signal peptide" evidence="1">
    <location>
        <begin position="1"/>
        <end position="22"/>
    </location>
</feature>
<dbReference type="AlphaFoldDB" id="F4LK83"/>
<dbReference type="RefSeq" id="WP_013757192.1">
    <property type="nucleotide sequence ID" value="NC_015500.1"/>
</dbReference>
<reference evidence="3" key="1">
    <citation type="submission" date="2011-04" db="EMBL/GenBank/DDBJ databases">
        <title>The complete genome of Treponema brennaborense DSM 12168.</title>
        <authorList>
            <person name="Lucas S."/>
            <person name="Han J."/>
            <person name="Lapidus A."/>
            <person name="Bruce D."/>
            <person name="Goodwin L."/>
            <person name="Pitluck S."/>
            <person name="Peters L."/>
            <person name="Kyrpides N."/>
            <person name="Mavromatis K."/>
            <person name="Ivanova N."/>
            <person name="Mikhailova N."/>
            <person name="Pagani I."/>
            <person name="Teshima H."/>
            <person name="Detter J.C."/>
            <person name="Tapia R."/>
            <person name="Han C."/>
            <person name="Land M."/>
            <person name="Hauser L."/>
            <person name="Markowitz V."/>
            <person name="Cheng J.-F."/>
            <person name="Hugenholtz P."/>
            <person name="Woyke T."/>
            <person name="Wu D."/>
            <person name="Gronow S."/>
            <person name="Wellnitz S."/>
            <person name="Brambilla E."/>
            <person name="Klenk H.-P."/>
            <person name="Eisen J.A."/>
        </authorList>
    </citation>
    <scope>NUCLEOTIDE SEQUENCE [LARGE SCALE GENOMIC DNA]</scope>
    <source>
        <strain evidence="3">DSM 12168 / CIP 105900 / DD5/3</strain>
    </source>
</reference>
<evidence type="ECO:0000313" key="2">
    <source>
        <dbReference type="EMBL" id="AEE15472.1"/>
    </source>
</evidence>
<keyword evidence="3" id="KW-1185">Reference proteome</keyword>
<dbReference type="STRING" id="906968.Trebr_0012"/>
<gene>
    <name evidence="2" type="ordered locus">Trebr_0012</name>
</gene>
<organism evidence="2 3">
    <name type="scientific">Treponema brennaborense (strain DSM 12168 / CIP 105900 / DD5/3)</name>
    <dbReference type="NCBI Taxonomy" id="906968"/>
    <lineage>
        <taxon>Bacteria</taxon>
        <taxon>Pseudomonadati</taxon>
        <taxon>Spirochaetota</taxon>
        <taxon>Spirochaetia</taxon>
        <taxon>Spirochaetales</taxon>
        <taxon>Treponemataceae</taxon>
        <taxon>Treponema</taxon>
    </lineage>
</organism>
<feature type="chain" id="PRO_5003312723" evidence="1">
    <location>
        <begin position="23"/>
        <end position="185"/>
    </location>
</feature>
<protein>
    <submittedName>
        <fullName evidence="2">Uncharacterized protein</fullName>
    </submittedName>
</protein>